<proteinExistence type="predicted"/>
<evidence type="ECO:0000313" key="1">
    <source>
        <dbReference type="EMBL" id="KKM18788.1"/>
    </source>
</evidence>
<dbReference type="EMBL" id="LAZR01014144">
    <property type="protein sequence ID" value="KKM18788.1"/>
    <property type="molecule type" value="Genomic_DNA"/>
</dbReference>
<dbReference type="Gene3D" id="3.30.2130.10">
    <property type="entry name" value="VC0802-like"/>
    <property type="match status" value="1"/>
</dbReference>
<organism evidence="1">
    <name type="scientific">marine sediment metagenome</name>
    <dbReference type="NCBI Taxonomy" id="412755"/>
    <lineage>
        <taxon>unclassified sequences</taxon>
        <taxon>metagenomes</taxon>
        <taxon>ecological metagenomes</taxon>
    </lineage>
</organism>
<comment type="caution">
    <text evidence="1">The sequence shown here is derived from an EMBL/GenBank/DDBJ whole genome shotgun (WGS) entry which is preliminary data.</text>
</comment>
<protein>
    <submittedName>
        <fullName evidence="1">Uncharacterized protein</fullName>
    </submittedName>
</protein>
<reference evidence="1" key="1">
    <citation type="journal article" date="2015" name="Nature">
        <title>Complex archaea that bridge the gap between prokaryotes and eukaryotes.</title>
        <authorList>
            <person name="Spang A."/>
            <person name="Saw J.H."/>
            <person name="Jorgensen S.L."/>
            <person name="Zaremba-Niedzwiedzka K."/>
            <person name="Martijn J."/>
            <person name="Lind A.E."/>
            <person name="van Eijk R."/>
            <person name="Schleper C."/>
            <person name="Guy L."/>
            <person name="Ettema T.J."/>
        </authorList>
    </citation>
    <scope>NUCLEOTIDE SEQUENCE</scope>
</reference>
<dbReference type="AlphaFoldDB" id="A0A0F9K9L6"/>
<accession>A0A0F9K9L6</accession>
<gene>
    <name evidence="1" type="ORF">LCGC14_1662170</name>
</gene>
<name>A0A0F9K9L6_9ZZZZ</name>
<sequence length="121" mass="13667">MPTADEAIKIMEPFIVEGTYWICSIPNNSDIPKNSIANFKESMGLSVIIKQQGKPKYICTEPKAMINVGLDTPIGYEGFLAKLTKSLADKCISVYAYSVITEIIYLYQRISQKKVLRHLYL</sequence>